<dbReference type="HOGENOM" id="CLU_2487780_0_0_1"/>
<organism evidence="1 2">
    <name type="scientific">Solanum tuberosum</name>
    <name type="common">Potato</name>
    <dbReference type="NCBI Taxonomy" id="4113"/>
    <lineage>
        <taxon>Eukaryota</taxon>
        <taxon>Viridiplantae</taxon>
        <taxon>Streptophyta</taxon>
        <taxon>Embryophyta</taxon>
        <taxon>Tracheophyta</taxon>
        <taxon>Spermatophyta</taxon>
        <taxon>Magnoliopsida</taxon>
        <taxon>eudicotyledons</taxon>
        <taxon>Gunneridae</taxon>
        <taxon>Pentapetalae</taxon>
        <taxon>asterids</taxon>
        <taxon>lamiids</taxon>
        <taxon>Solanales</taxon>
        <taxon>Solanaceae</taxon>
        <taxon>Solanoideae</taxon>
        <taxon>Solaneae</taxon>
        <taxon>Solanum</taxon>
    </lineage>
</organism>
<dbReference type="Gramene" id="PGSC0003DMT400054610">
    <property type="protein sequence ID" value="PGSC0003DMT400054610"/>
    <property type="gene ID" value="PGSC0003DMG401021193"/>
</dbReference>
<reference evidence="2" key="1">
    <citation type="journal article" date="2011" name="Nature">
        <title>Genome sequence and analysis of the tuber crop potato.</title>
        <authorList>
            <consortium name="The Potato Genome Sequencing Consortium"/>
        </authorList>
    </citation>
    <scope>NUCLEOTIDE SEQUENCE [LARGE SCALE GENOMIC DNA]</scope>
    <source>
        <strain evidence="2">cv. DM1-3 516 R44</strain>
    </source>
</reference>
<evidence type="ECO:0000313" key="2">
    <source>
        <dbReference type="Proteomes" id="UP000011115"/>
    </source>
</evidence>
<accession>M1BWL7</accession>
<dbReference type="InParanoid" id="M1BWL7"/>
<sequence length="87" mass="10247">MSLSPQIQLPIYLRSFLDIEPNVLSSTRRKCSHFQLQKCVIYVSFLQPTQNVLIITLRILVQVGHLPLCKQRRESCYHHHNQISSFR</sequence>
<dbReference type="AlphaFoldDB" id="M1BWL7"/>
<keyword evidence="2" id="KW-1185">Reference proteome</keyword>
<reference evidence="1" key="2">
    <citation type="submission" date="2015-06" db="UniProtKB">
        <authorList>
            <consortium name="EnsemblPlants"/>
        </authorList>
    </citation>
    <scope>IDENTIFICATION</scope>
    <source>
        <strain evidence="1">DM1-3 516 R44</strain>
    </source>
</reference>
<protein>
    <submittedName>
        <fullName evidence="1">Uncharacterized protein</fullName>
    </submittedName>
</protein>
<name>M1BWL7_SOLTU</name>
<dbReference type="PaxDb" id="4113-PGSC0003DMT400054610"/>
<proteinExistence type="predicted"/>
<evidence type="ECO:0000313" key="1">
    <source>
        <dbReference type="EnsemblPlants" id="PGSC0003DMT400054610"/>
    </source>
</evidence>
<dbReference type="EnsemblPlants" id="PGSC0003DMT400054610">
    <property type="protein sequence ID" value="PGSC0003DMT400054610"/>
    <property type="gene ID" value="PGSC0003DMG401021193"/>
</dbReference>
<dbReference type="Proteomes" id="UP000011115">
    <property type="component" value="Unassembled WGS sequence"/>
</dbReference>